<dbReference type="SMART" id="SM00248">
    <property type="entry name" value="ANK"/>
    <property type="match status" value="5"/>
</dbReference>
<keyword evidence="1" id="KW-0677">Repeat</keyword>
<reference evidence="4" key="1">
    <citation type="journal article" date="2017" name="Genome Biol.">
        <title>Comparative genomics reveals high biological diversity and specific adaptations in the industrially and medically important fungal genus Aspergillus.</title>
        <authorList>
            <person name="de Vries R.P."/>
            <person name="Riley R."/>
            <person name="Wiebenga A."/>
            <person name="Aguilar-Osorio G."/>
            <person name="Amillis S."/>
            <person name="Uchima C.A."/>
            <person name="Anderluh G."/>
            <person name="Asadollahi M."/>
            <person name="Askin M."/>
            <person name="Barry K."/>
            <person name="Battaglia E."/>
            <person name="Bayram O."/>
            <person name="Benocci T."/>
            <person name="Braus-Stromeyer S.A."/>
            <person name="Caldana C."/>
            <person name="Canovas D."/>
            <person name="Cerqueira G.C."/>
            <person name="Chen F."/>
            <person name="Chen W."/>
            <person name="Choi C."/>
            <person name="Clum A."/>
            <person name="Dos Santos R.A."/>
            <person name="Damasio A.R."/>
            <person name="Diallinas G."/>
            <person name="Emri T."/>
            <person name="Fekete E."/>
            <person name="Flipphi M."/>
            <person name="Freyberg S."/>
            <person name="Gallo A."/>
            <person name="Gournas C."/>
            <person name="Habgood R."/>
            <person name="Hainaut M."/>
            <person name="Harispe M.L."/>
            <person name="Henrissat B."/>
            <person name="Hilden K.S."/>
            <person name="Hope R."/>
            <person name="Hossain A."/>
            <person name="Karabika E."/>
            <person name="Karaffa L."/>
            <person name="Karanyi Z."/>
            <person name="Krasevec N."/>
            <person name="Kuo A."/>
            <person name="Kusch H."/>
            <person name="LaButti K."/>
            <person name="Lagendijk E.L."/>
            <person name="Lapidus A."/>
            <person name="Levasseur A."/>
            <person name="Lindquist E."/>
            <person name="Lipzen A."/>
            <person name="Logrieco A.F."/>
            <person name="MacCabe A."/>
            <person name="Maekelae M.R."/>
            <person name="Malavazi I."/>
            <person name="Melin P."/>
            <person name="Meyer V."/>
            <person name="Mielnichuk N."/>
            <person name="Miskei M."/>
            <person name="Molnar A.P."/>
            <person name="Mule G."/>
            <person name="Ngan C.Y."/>
            <person name="Orejas M."/>
            <person name="Orosz E."/>
            <person name="Ouedraogo J.P."/>
            <person name="Overkamp K.M."/>
            <person name="Park H.-S."/>
            <person name="Perrone G."/>
            <person name="Piumi F."/>
            <person name="Punt P.J."/>
            <person name="Ram A.F."/>
            <person name="Ramon A."/>
            <person name="Rauscher S."/>
            <person name="Record E."/>
            <person name="Riano-Pachon D.M."/>
            <person name="Robert V."/>
            <person name="Roehrig J."/>
            <person name="Ruller R."/>
            <person name="Salamov A."/>
            <person name="Salih N.S."/>
            <person name="Samson R.A."/>
            <person name="Sandor E."/>
            <person name="Sanguinetti M."/>
            <person name="Schuetze T."/>
            <person name="Sepcic K."/>
            <person name="Shelest E."/>
            <person name="Sherlock G."/>
            <person name="Sophianopoulou V."/>
            <person name="Squina F.M."/>
            <person name="Sun H."/>
            <person name="Susca A."/>
            <person name="Todd R.B."/>
            <person name="Tsang A."/>
            <person name="Unkles S.E."/>
            <person name="van de Wiele N."/>
            <person name="van Rossen-Uffink D."/>
            <person name="Oliveira J.V."/>
            <person name="Vesth T.C."/>
            <person name="Visser J."/>
            <person name="Yu J.-H."/>
            <person name="Zhou M."/>
            <person name="Andersen M.R."/>
            <person name="Archer D.B."/>
            <person name="Baker S.E."/>
            <person name="Benoit I."/>
            <person name="Brakhage A.A."/>
            <person name="Braus G.H."/>
            <person name="Fischer R."/>
            <person name="Frisvad J.C."/>
            <person name="Goldman G.H."/>
            <person name="Houbraken J."/>
            <person name="Oakley B."/>
            <person name="Pocsi I."/>
            <person name="Scazzocchio C."/>
            <person name="Seiboth B."/>
            <person name="vanKuyk P.A."/>
            <person name="Wortman J."/>
            <person name="Dyer P.S."/>
            <person name="Grigoriev I.V."/>
        </authorList>
    </citation>
    <scope>NUCLEOTIDE SEQUENCE [LARGE SCALE GENOMIC DNA]</scope>
    <source>
        <strain evidence="4">DTO 134E9</strain>
    </source>
</reference>
<dbReference type="RefSeq" id="XP_040691505.1">
    <property type="nucleotide sequence ID" value="XM_040835122.1"/>
</dbReference>
<evidence type="ECO:0000256" key="1">
    <source>
        <dbReference type="ARBA" id="ARBA00022737"/>
    </source>
</evidence>
<accession>A0A1L9RSE2</accession>
<dbReference type="InterPro" id="IPR002110">
    <property type="entry name" value="Ankyrin_rpt"/>
</dbReference>
<dbReference type="PANTHER" id="PTHR24198:SF165">
    <property type="entry name" value="ANKYRIN REPEAT-CONTAINING PROTEIN-RELATED"/>
    <property type="match status" value="1"/>
</dbReference>
<dbReference type="VEuPathDB" id="FungiDB:ASPWEDRAFT_39571"/>
<sequence length="367" mass="41480">MSLLVLPNEALLIISENLHCYRDIRALRLSNRRFYSLLTQCLTQSSTAKCHETLLRCAATAGDITLATELLDNLATKFPSQKKTKRSIQDIDSAIHSHPLFRKGYPPETILDIQSALLTAVKARFKHFVALLLDRGARADFQFPYKIERGRQIASPTPLYLAVRSADNGIFDVLVENGAQFCHSDCPLVLAVRDRQFHMIKVLVGKGRCMHRSSLFEEVLHLNDRATFDHLIDVGLRVDLFGDGALFFFIAKGDETMVRYLLVKGANPHLAGYVSADRWTFYSDFHCVSSDYHSTVYVAILGGHTRICKMLVEEYRVIPDREDLNLAQKTGNRQIIDLLSGLPYDDVPRKPPIYEKVIAIANKDAWS</sequence>
<dbReference type="Gene3D" id="1.25.40.20">
    <property type="entry name" value="Ankyrin repeat-containing domain"/>
    <property type="match status" value="2"/>
</dbReference>
<dbReference type="EMBL" id="KV878211">
    <property type="protein sequence ID" value="OJJ37829.1"/>
    <property type="molecule type" value="Genomic_DNA"/>
</dbReference>
<dbReference type="SUPFAM" id="SSF48403">
    <property type="entry name" value="Ankyrin repeat"/>
    <property type="match status" value="1"/>
</dbReference>
<dbReference type="GeneID" id="63750970"/>
<dbReference type="InterPro" id="IPR036770">
    <property type="entry name" value="Ankyrin_rpt-contain_sf"/>
</dbReference>
<keyword evidence="2" id="KW-0040">ANK repeat</keyword>
<dbReference type="OrthoDB" id="4772757at2759"/>
<gene>
    <name evidence="3" type="ORF">ASPWEDRAFT_39571</name>
</gene>
<evidence type="ECO:0000313" key="3">
    <source>
        <dbReference type="EMBL" id="OJJ37829.1"/>
    </source>
</evidence>
<dbReference type="Proteomes" id="UP000184383">
    <property type="component" value="Unassembled WGS sequence"/>
</dbReference>
<protein>
    <submittedName>
        <fullName evidence="3">Uncharacterized protein</fullName>
    </submittedName>
</protein>
<proteinExistence type="predicted"/>
<evidence type="ECO:0000256" key="2">
    <source>
        <dbReference type="ARBA" id="ARBA00023043"/>
    </source>
</evidence>
<evidence type="ECO:0000313" key="4">
    <source>
        <dbReference type="Proteomes" id="UP000184383"/>
    </source>
</evidence>
<dbReference type="AlphaFoldDB" id="A0A1L9RSE2"/>
<dbReference type="PANTHER" id="PTHR24198">
    <property type="entry name" value="ANKYRIN REPEAT AND PROTEIN KINASE DOMAIN-CONTAINING PROTEIN"/>
    <property type="match status" value="1"/>
</dbReference>
<organism evidence="3 4">
    <name type="scientific">Aspergillus wentii DTO 134E9</name>
    <dbReference type="NCBI Taxonomy" id="1073089"/>
    <lineage>
        <taxon>Eukaryota</taxon>
        <taxon>Fungi</taxon>
        <taxon>Dikarya</taxon>
        <taxon>Ascomycota</taxon>
        <taxon>Pezizomycotina</taxon>
        <taxon>Eurotiomycetes</taxon>
        <taxon>Eurotiomycetidae</taxon>
        <taxon>Eurotiales</taxon>
        <taxon>Aspergillaceae</taxon>
        <taxon>Aspergillus</taxon>
        <taxon>Aspergillus subgen. Cremei</taxon>
    </lineage>
</organism>
<name>A0A1L9RSE2_ASPWE</name>
<dbReference type="STRING" id="1073089.A0A1L9RSE2"/>
<keyword evidence="4" id="KW-1185">Reference proteome</keyword>